<dbReference type="FunFam" id="3.40.50.300:FF:000020">
    <property type="entry name" value="Amino acid ABC transporter ATP-binding component"/>
    <property type="match status" value="1"/>
</dbReference>
<keyword evidence="7" id="KW-0029">Amino-acid transport</keyword>
<reference evidence="10 11" key="1">
    <citation type="journal article" date="2013" name="Front. Microbiol.">
        <title>The genome of the endophytic bacterium H. frisingense GSF30(T) identifies diverse strategies in the Herbaspirillum genus to interact with plants.</title>
        <authorList>
            <person name="Straub D."/>
            <person name="Rothballer M."/>
            <person name="Hartmann A."/>
            <person name="Ludewig U."/>
        </authorList>
    </citation>
    <scope>NUCLEOTIDE SEQUENCE [LARGE SCALE GENOMIC DNA]</scope>
    <source>
        <strain evidence="10 11">GSF30</strain>
    </source>
</reference>
<dbReference type="Pfam" id="PF00005">
    <property type="entry name" value="ABC_tran"/>
    <property type="match status" value="1"/>
</dbReference>
<gene>
    <name evidence="10" type="ORF">HFRIS_001464</name>
</gene>
<dbReference type="SMART" id="SM00382">
    <property type="entry name" value="AAA"/>
    <property type="match status" value="1"/>
</dbReference>
<dbReference type="InterPro" id="IPR003593">
    <property type="entry name" value="AAA+_ATPase"/>
</dbReference>
<proteinExistence type="inferred from homology"/>
<dbReference type="InterPro" id="IPR030679">
    <property type="entry name" value="ABC_ATPase_HisP-typ"/>
</dbReference>
<dbReference type="PIRSF" id="PIRSF039085">
    <property type="entry name" value="ABC_ATPase_HisP"/>
    <property type="match status" value="1"/>
</dbReference>
<dbReference type="Proteomes" id="UP000006772">
    <property type="component" value="Unassembled WGS sequence"/>
</dbReference>
<evidence type="ECO:0000256" key="3">
    <source>
        <dbReference type="ARBA" id="ARBA00022448"/>
    </source>
</evidence>
<evidence type="ECO:0000256" key="8">
    <source>
        <dbReference type="ARBA" id="ARBA00023136"/>
    </source>
</evidence>
<dbReference type="PANTHER" id="PTHR43166">
    <property type="entry name" value="AMINO ACID IMPORT ATP-BINDING PROTEIN"/>
    <property type="match status" value="1"/>
</dbReference>
<dbReference type="PANTHER" id="PTHR43166:SF9">
    <property type="entry name" value="GLUTAMATE_ASPARTATE IMPORT ATP-BINDING PROTEIN GLTL"/>
    <property type="match status" value="1"/>
</dbReference>
<evidence type="ECO:0000256" key="4">
    <source>
        <dbReference type="ARBA" id="ARBA00022475"/>
    </source>
</evidence>
<keyword evidence="3" id="KW-0813">Transport</keyword>
<keyword evidence="8" id="KW-0472">Membrane</keyword>
<protein>
    <submittedName>
        <fullName evidence="10">Polar amino acid ABC transporter ATPase</fullName>
    </submittedName>
</protein>
<name>A0AAI9IHL8_9BURK</name>
<evidence type="ECO:0000256" key="5">
    <source>
        <dbReference type="ARBA" id="ARBA00022741"/>
    </source>
</evidence>
<sequence>MPLIAIDNVKKRFGDNEVLKGISLDVEPGEVIAIIGKSGSGKSTLLRCINGLESIDEGNISVAGAKLGASELELRNLRLKVGMIFQQFNLFPHLSVGRNVMIAPMIVKGTSEAEAMATAKANLEKVGLGHKFDAFPDQLSGGQQQRVAIARALSMSPQALLCDEITSALDPELVNEVLTVMRGLAKEGMTLLMVTHEMRFAREVCNRLVFMHQGKVHEIGPPEELFGNPKTPELQQFIGMTHGA</sequence>
<dbReference type="GO" id="GO:0005524">
    <property type="term" value="F:ATP binding"/>
    <property type="evidence" value="ECO:0007669"/>
    <property type="project" value="UniProtKB-KW"/>
</dbReference>
<dbReference type="EMBL" id="AEEC02000002">
    <property type="protein sequence ID" value="EOA06386.1"/>
    <property type="molecule type" value="Genomic_DNA"/>
</dbReference>
<dbReference type="InterPro" id="IPR027417">
    <property type="entry name" value="P-loop_NTPase"/>
</dbReference>
<dbReference type="GO" id="GO:0015424">
    <property type="term" value="F:ABC-type amino acid transporter activity"/>
    <property type="evidence" value="ECO:0007669"/>
    <property type="project" value="InterPro"/>
</dbReference>
<dbReference type="RefSeq" id="WP_006461430.1">
    <property type="nucleotide sequence ID" value="NZ_AEEC02000002.1"/>
</dbReference>
<evidence type="ECO:0000259" key="9">
    <source>
        <dbReference type="PROSITE" id="PS50893"/>
    </source>
</evidence>
<evidence type="ECO:0000313" key="10">
    <source>
        <dbReference type="EMBL" id="EOA06386.1"/>
    </source>
</evidence>
<dbReference type="GO" id="GO:0016887">
    <property type="term" value="F:ATP hydrolysis activity"/>
    <property type="evidence" value="ECO:0007669"/>
    <property type="project" value="InterPro"/>
</dbReference>
<dbReference type="GO" id="GO:0005886">
    <property type="term" value="C:plasma membrane"/>
    <property type="evidence" value="ECO:0007669"/>
    <property type="project" value="UniProtKB-SubCell"/>
</dbReference>
<organism evidence="10 11">
    <name type="scientific">Herbaspirillum frisingense GSF30</name>
    <dbReference type="NCBI Taxonomy" id="864073"/>
    <lineage>
        <taxon>Bacteria</taxon>
        <taxon>Pseudomonadati</taxon>
        <taxon>Pseudomonadota</taxon>
        <taxon>Betaproteobacteria</taxon>
        <taxon>Burkholderiales</taxon>
        <taxon>Oxalobacteraceae</taxon>
        <taxon>Herbaspirillum</taxon>
    </lineage>
</organism>
<evidence type="ECO:0000256" key="7">
    <source>
        <dbReference type="ARBA" id="ARBA00022970"/>
    </source>
</evidence>
<dbReference type="CDD" id="cd03262">
    <property type="entry name" value="ABC_HisP_GlnQ"/>
    <property type="match status" value="1"/>
</dbReference>
<dbReference type="PROSITE" id="PS00211">
    <property type="entry name" value="ABC_TRANSPORTER_1"/>
    <property type="match status" value="1"/>
</dbReference>
<dbReference type="PROSITE" id="PS50893">
    <property type="entry name" value="ABC_TRANSPORTER_2"/>
    <property type="match status" value="1"/>
</dbReference>
<comment type="similarity">
    <text evidence="2">Belongs to the ABC transporter superfamily.</text>
</comment>
<dbReference type="InterPro" id="IPR050086">
    <property type="entry name" value="MetN_ABC_transporter-like"/>
</dbReference>
<evidence type="ECO:0000256" key="1">
    <source>
        <dbReference type="ARBA" id="ARBA00004202"/>
    </source>
</evidence>
<dbReference type="InterPro" id="IPR003439">
    <property type="entry name" value="ABC_transporter-like_ATP-bd"/>
</dbReference>
<keyword evidence="5" id="KW-0547">Nucleotide-binding</keyword>
<evidence type="ECO:0000313" key="11">
    <source>
        <dbReference type="Proteomes" id="UP000006772"/>
    </source>
</evidence>
<dbReference type="SUPFAM" id="SSF52540">
    <property type="entry name" value="P-loop containing nucleoside triphosphate hydrolases"/>
    <property type="match status" value="1"/>
</dbReference>
<comment type="subcellular location">
    <subcellularLocation>
        <location evidence="1">Cell membrane</location>
        <topology evidence="1">Peripheral membrane protein</topology>
    </subcellularLocation>
</comment>
<comment type="caution">
    <text evidence="10">The sequence shown here is derived from an EMBL/GenBank/DDBJ whole genome shotgun (WGS) entry which is preliminary data.</text>
</comment>
<evidence type="ECO:0000256" key="6">
    <source>
        <dbReference type="ARBA" id="ARBA00022840"/>
    </source>
</evidence>
<dbReference type="Gene3D" id="3.40.50.300">
    <property type="entry name" value="P-loop containing nucleotide triphosphate hydrolases"/>
    <property type="match status" value="1"/>
</dbReference>
<dbReference type="AlphaFoldDB" id="A0AAI9IHL8"/>
<keyword evidence="4" id="KW-1003">Cell membrane</keyword>
<feature type="domain" description="ABC transporter" evidence="9">
    <location>
        <begin position="4"/>
        <end position="238"/>
    </location>
</feature>
<dbReference type="InterPro" id="IPR017871">
    <property type="entry name" value="ABC_transporter-like_CS"/>
</dbReference>
<evidence type="ECO:0000256" key="2">
    <source>
        <dbReference type="ARBA" id="ARBA00005417"/>
    </source>
</evidence>
<keyword evidence="6" id="KW-0067">ATP-binding</keyword>
<accession>A0AAI9IHL8</accession>